<feature type="compositionally biased region" description="Low complexity" evidence="1">
    <location>
        <begin position="117"/>
        <end position="133"/>
    </location>
</feature>
<feature type="compositionally biased region" description="Low complexity" evidence="1">
    <location>
        <begin position="24"/>
        <end position="56"/>
    </location>
</feature>
<accession>A0A087D5J4</accession>
<feature type="transmembrane region" description="Helical" evidence="2">
    <location>
        <begin position="154"/>
        <end position="176"/>
    </location>
</feature>
<keyword evidence="2" id="KW-0812">Transmembrane</keyword>
<evidence type="ECO:0000256" key="1">
    <source>
        <dbReference type="SAM" id="MobiDB-lite"/>
    </source>
</evidence>
<dbReference type="EMBL" id="JGZL01000001">
    <property type="protein sequence ID" value="KFI90794.1"/>
    <property type="molecule type" value="Genomic_DNA"/>
</dbReference>
<feature type="compositionally biased region" description="Pro residues" evidence="1">
    <location>
        <begin position="134"/>
        <end position="143"/>
    </location>
</feature>
<organism evidence="3 4">
    <name type="scientific">Bifidobacterium ruminantium</name>
    <dbReference type="NCBI Taxonomy" id="78346"/>
    <lineage>
        <taxon>Bacteria</taxon>
        <taxon>Bacillati</taxon>
        <taxon>Actinomycetota</taxon>
        <taxon>Actinomycetes</taxon>
        <taxon>Bifidobacteriales</taxon>
        <taxon>Bifidobacteriaceae</taxon>
        <taxon>Bifidobacterium</taxon>
    </lineage>
</organism>
<dbReference type="Proteomes" id="UP000029078">
    <property type="component" value="Unassembled WGS sequence"/>
</dbReference>
<keyword evidence="4" id="KW-1185">Reference proteome</keyword>
<keyword evidence="2" id="KW-0472">Membrane</keyword>
<gene>
    <name evidence="3" type="ORF">BRUM_0040</name>
</gene>
<dbReference type="AlphaFoldDB" id="A0A087D5J4"/>
<comment type="caution">
    <text evidence="3">The sequence shown here is derived from an EMBL/GenBank/DDBJ whole genome shotgun (WGS) entry which is preliminary data.</text>
</comment>
<dbReference type="STRING" id="78346.BRUM_0040"/>
<evidence type="ECO:0000313" key="3">
    <source>
        <dbReference type="EMBL" id="KFI90794.1"/>
    </source>
</evidence>
<feature type="region of interest" description="Disordered" evidence="1">
    <location>
        <begin position="1"/>
        <end position="151"/>
    </location>
</feature>
<feature type="compositionally biased region" description="Low complexity" evidence="1">
    <location>
        <begin position="1"/>
        <end position="17"/>
    </location>
</feature>
<dbReference type="eggNOG" id="ENOG5033B2S">
    <property type="taxonomic scope" value="Bacteria"/>
</dbReference>
<protein>
    <submittedName>
        <fullName evidence="3">Uncharacterized protein</fullName>
    </submittedName>
</protein>
<reference evidence="3 4" key="1">
    <citation type="submission" date="2014-03" db="EMBL/GenBank/DDBJ databases">
        <title>Genomics of Bifidobacteria.</title>
        <authorList>
            <person name="Ventura M."/>
            <person name="Milani C."/>
            <person name="Lugli G.A."/>
        </authorList>
    </citation>
    <scope>NUCLEOTIDE SEQUENCE [LARGE SCALE GENOMIC DNA]</scope>
    <source>
        <strain evidence="3 4">LMG 21811</strain>
    </source>
</reference>
<proteinExistence type="predicted"/>
<keyword evidence="2" id="KW-1133">Transmembrane helix</keyword>
<name>A0A087D5J4_BIFRU</name>
<evidence type="ECO:0000313" key="4">
    <source>
        <dbReference type="Proteomes" id="UP000029078"/>
    </source>
</evidence>
<evidence type="ECO:0000256" key="2">
    <source>
        <dbReference type="SAM" id="Phobius"/>
    </source>
</evidence>
<sequence length="410" mass="45580">MANKTPYGQPQYGQSPQAPTPNHGQQQPAPQYGQQAPMPQPTQYGAQPGTQYGQPQQPIPQPPQSQQTQRYGQPIPQYGQQPQMSQPTQYGQPQPMQPYGQPQPISQQPQPMPQPSQSPQSPRYGQPQSYGQRPPMPGNPPLQQPGAASKKPPMPVIIIGAVAAVVVIALVAVLFVTNHVSRSDYKEAQSQVEALEKSYNAINEELSSALYSEDNDSAYTYRKVQKKLNTFKQDSDGLAALKAVKKDKDVNEKYQLYTQSYAKYEKYVGGLTQTLPVYMKMAQTCTKLPDFDYSDMSSYYREYSKMLGECSTAAGDLAQSSIKSYADYGKSMRNHAEDAKDIVDEIVELDVSNLEYGSSKYKKFRQLSNDLTELDDIKSLDTNTLEQEANDADLSKALTSLDETLSEKIK</sequence>
<feature type="compositionally biased region" description="Low complexity" evidence="1">
    <location>
        <begin position="64"/>
        <end position="109"/>
    </location>
</feature>